<dbReference type="RefSeq" id="WP_247345831.1">
    <property type="nucleotide sequence ID" value="NZ_CP095550.1"/>
</dbReference>
<sequence>MDTFYIEHSELNFRNNQKILTDLLDTLNKSTQGLLIDLESVDYVDSIGISIFVSVYEVANAQKKKMELLNANDKVQKLLHITKLNTLFNIK</sequence>
<proteinExistence type="predicted"/>
<accession>A0ABW5C2C8</accession>
<comment type="caution">
    <text evidence="2">The sequence shown here is derived from an EMBL/GenBank/DDBJ whole genome shotgun (WGS) entry which is preliminary data.</text>
</comment>
<dbReference type="InterPro" id="IPR036513">
    <property type="entry name" value="STAS_dom_sf"/>
</dbReference>
<dbReference type="Proteomes" id="UP001597318">
    <property type="component" value="Unassembled WGS sequence"/>
</dbReference>
<name>A0ABW5C2C8_9BACI</name>
<evidence type="ECO:0000313" key="2">
    <source>
        <dbReference type="EMBL" id="MFD2216016.1"/>
    </source>
</evidence>
<evidence type="ECO:0000259" key="1">
    <source>
        <dbReference type="PROSITE" id="PS50801"/>
    </source>
</evidence>
<feature type="domain" description="STAS" evidence="1">
    <location>
        <begin position="9"/>
        <end position="91"/>
    </location>
</feature>
<dbReference type="EMBL" id="JBHUIK010000005">
    <property type="protein sequence ID" value="MFD2216016.1"/>
    <property type="molecule type" value="Genomic_DNA"/>
</dbReference>
<reference evidence="3" key="1">
    <citation type="journal article" date="2019" name="Int. J. Syst. Evol. Microbiol.">
        <title>The Global Catalogue of Microorganisms (GCM) 10K type strain sequencing project: providing services to taxonomists for standard genome sequencing and annotation.</title>
        <authorList>
            <consortium name="The Broad Institute Genomics Platform"/>
            <consortium name="The Broad Institute Genome Sequencing Center for Infectious Disease"/>
            <person name="Wu L."/>
            <person name="Ma J."/>
        </authorList>
    </citation>
    <scope>NUCLEOTIDE SEQUENCE [LARGE SCALE GENOMIC DNA]</scope>
    <source>
        <strain evidence="3">CGMCC 1.15474</strain>
    </source>
</reference>
<dbReference type="Pfam" id="PF01740">
    <property type="entry name" value="STAS"/>
    <property type="match status" value="1"/>
</dbReference>
<keyword evidence="3" id="KW-1185">Reference proteome</keyword>
<dbReference type="PROSITE" id="PS50801">
    <property type="entry name" value="STAS"/>
    <property type="match status" value="1"/>
</dbReference>
<dbReference type="SUPFAM" id="SSF52091">
    <property type="entry name" value="SpoIIaa-like"/>
    <property type="match status" value="1"/>
</dbReference>
<dbReference type="Gene3D" id="3.30.750.24">
    <property type="entry name" value="STAS domain"/>
    <property type="match status" value="1"/>
</dbReference>
<gene>
    <name evidence="2" type="ORF">ACFSKK_20215</name>
</gene>
<protein>
    <submittedName>
        <fullName evidence="2">STAS domain-containing protein</fullName>
    </submittedName>
</protein>
<dbReference type="CDD" id="cd07043">
    <property type="entry name" value="STAS_anti-anti-sigma_factors"/>
    <property type="match status" value="1"/>
</dbReference>
<dbReference type="InterPro" id="IPR002645">
    <property type="entry name" value="STAS_dom"/>
</dbReference>
<organism evidence="2 3">
    <name type="scientific">Metabacillus endolithicus</name>
    <dbReference type="NCBI Taxonomy" id="1535204"/>
    <lineage>
        <taxon>Bacteria</taxon>
        <taxon>Bacillati</taxon>
        <taxon>Bacillota</taxon>
        <taxon>Bacilli</taxon>
        <taxon>Bacillales</taxon>
        <taxon>Bacillaceae</taxon>
        <taxon>Metabacillus</taxon>
    </lineage>
</organism>
<evidence type="ECO:0000313" key="3">
    <source>
        <dbReference type="Proteomes" id="UP001597318"/>
    </source>
</evidence>